<evidence type="ECO:0000313" key="3">
    <source>
        <dbReference type="EMBL" id="KAF3594830.1"/>
    </source>
</evidence>
<name>A0ABQ7EDZ2_BRACR</name>
<keyword evidence="2" id="KW-0472">Membrane</keyword>
<evidence type="ECO:0000313" key="4">
    <source>
        <dbReference type="Proteomes" id="UP000266723"/>
    </source>
</evidence>
<evidence type="ECO:0000256" key="1">
    <source>
        <dbReference type="SAM" id="MobiDB-lite"/>
    </source>
</evidence>
<proteinExistence type="predicted"/>
<feature type="region of interest" description="Disordered" evidence="1">
    <location>
        <begin position="1"/>
        <end position="42"/>
    </location>
</feature>
<reference evidence="3 4" key="1">
    <citation type="journal article" date="2020" name="BMC Genomics">
        <title>Intraspecific diversification of the crop wild relative Brassica cretica Lam. using demographic model selection.</title>
        <authorList>
            <person name="Kioukis A."/>
            <person name="Michalopoulou V.A."/>
            <person name="Briers L."/>
            <person name="Pirintsos S."/>
            <person name="Studholme D.J."/>
            <person name="Pavlidis P."/>
            <person name="Sarris P.F."/>
        </authorList>
    </citation>
    <scope>NUCLEOTIDE SEQUENCE [LARGE SCALE GENOMIC DNA]</scope>
    <source>
        <strain evidence="4">cv. PFS-1207/04</strain>
    </source>
</reference>
<keyword evidence="4" id="KW-1185">Reference proteome</keyword>
<keyword evidence="2" id="KW-0812">Transmembrane</keyword>
<comment type="caution">
    <text evidence="3">The sequence shown here is derived from an EMBL/GenBank/DDBJ whole genome shotgun (WGS) entry which is preliminary data.</text>
</comment>
<keyword evidence="2" id="KW-1133">Transmembrane helix</keyword>
<gene>
    <name evidence="3" type="ORF">DY000_02020979</name>
</gene>
<accession>A0ABQ7EDZ2</accession>
<dbReference type="Proteomes" id="UP000266723">
    <property type="component" value="Unassembled WGS sequence"/>
</dbReference>
<organism evidence="3 4">
    <name type="scientific">Brassica cretica</name>
    <name type="common">Mustard</name>
    <dbReference type="NCBI Taxonomy" id="69181"/>
    <lineage>
        <taxon>Eukaryota</taxon>
        <taxon>Viridiplantae</taxon>
        <taxon>Streptophyta</taxon>
        <taxon>Embryophyta</taxon>
        <taxon>Tracheophyta</taxon>
        <taxon>Spermatophyta</taxon>
        <taxon>Magnoliopsida</taxon>
        <taxon>eudicotyledons</taxon>
        <taxon>Gunneridae</taxon>
        <taxon>Pentapetalae</taxon>
        <taxon>rosids</taxon>
        <taxon>malvids</taxon>
        <taxon>Brassicales</taxon>
        <taxon>Brassicaceae</taxon>
        <taxon>Brassiceae</taxon>
        <taxon>Brassica</taxon>
    </lineage>
</organism>
<feature type="compositionally biased region" description="Basic and acidic residues" evidence="1">
    <location>
        <begin position="1"/>
        <end position="16"/>
    </location>
</feature>
<feature type="transmembrane region" description="Helical" evidence="2">
    <location>
        <begin position="72"/>
        <end position="92"/>
    </location>
</feature>
<sequence length="191" mass="21923">MKIQRRRNETEFHRTTPEVGITSSSPRLLPPESIHRSQSRSHPGQVDIVSSLVFSKWGPIRRRRTCARAQELFSYSFLGGRVMLVGFARLSFARLIELDICRVLVYGPIGTTIFGFFQPPNTQTEVSGVYLQACSRYCNLASSRNSLASHQLLIEDSCSMCGKRDQCHHGVMARWLRYRTLSWIHFRAYKP</sequence>
<dbReference type="EMBL" id="QGKV02000299">
    <property type="protein sequence ID" value="KAF3594830.1"/>
    <property type="molecule type" value="Genomic_DNA"/>
</dbReference>
<evidence type="ECO:0000256" key="2">
    <source>
        <dbReference type="SAM" id="Phobius"/>
    </source>
</evidence>
<protein>
    <submittedName>
        <fullName evidence="3">Uncharacterized protein</fullName>
    </submittedName>
</protein>